<protein>
    <submittedName>
        <fullName evidence="3">Spermidine synthase</fullName>
    </submittedName>
</protein>
<dbReference type="KEGG" id="llh:I41_03280"/>
<sequence length="721" mass="78673">MSPNNVSAAAPDPVDSPERSSRLLDLVLAATVALSAWLIFQVQPMIAKRILPWFGGGTAVWTTVMLFFQSALFIGYLYAHLTTTRLSSRRQVRFHVTLLAVAAMLAAILGVLPSDEWRPTDSNRPALHILVMLAAAVGLPYLTLAATAPLTQVWFARIHPGRSPYRLYALSNVGSLAALLSYPFLVEPNLGVASQGTAWTSLFVLFALLCAWSGLASLRPSSAASDGSGSLRDAAAPMGDASERKRPLQRFFWLALPAVASVALLAITNHLCQDILSAPLLWIAPMVVYLLSFILTFDSDRWYRRDVWMTLGAVASFAAAFTWQRRIHIPIGVLLAVNLTLLAAICMICHGELVRLRPSTRRLTAFYLSISAGGAIGGFLVGIVAPLLLDDYYELQLSLVAAWLLAFALLVTDRTSPFFDGGRGMAFKGLLGAIGVLAALCVFMYVGVSRQWDGHIAQDRSFFGVLKVRFLRASTGEEYYGLTNGRISHGGQFKDPQQRRVPMLYYHPDSGVGKVLTQRDPQYPRRVGVIGLGAGTIAAYAEPKETFRFYDINPQVITYAKRIFTYLDDARDRGATIEIVEGDARLALESEPPQNFDVLVLDAFNSDAIPAHLLTREAFALYLRHLQDPNGILAVHISSDHLELTPVVRAAAEHFQLDGIVLDVPPDGTPATAACVWIVLGRGAGRLSGQGVGTPLSEYAKDRPEANWTDDYSSLLDVLVH</sequence>
<evidence type="ECO:0000313" key="3">
    <source>
        <dbReference type="EMBL" id="QDT71173.1"/>
    </source>
</evidence>
<dbReference type="PANTHER" id="PTHR43317:SF1">
    <property type="entry name" value="THERMOSPERMINE SYNTHASE ACAULIS5"/>
    <property type="match status" value="1"/>
</dbReference>
<keyword evidence="1" id="KW-0620">Polyamine biosynthesis</keyword>
<accession>A0A517TS26</accession>
<feature type="transmembrane region" description="Helical" evidence="2">
    <location>
        <begin position="365"/>
        <end position="389"/>
    </location>
</feature>
<keyword evidence="2" id="KW-0472">Membrane</keyword>
<evidence type="ECO:0000256" key="2">
    <source>
        <dbReference type="SAM" id="Phobius"/>
    </source>
</evidence>
<keyword evidence="2" id="KW-1133">Transmembrane helix</keyword>
<dbReference type="AlphaFoldDB" id="A0A517TS26"/>
<dbReference type="Gene3D" id="3.40.50.150">
    <property type="entry name" value="Vaccinia Virus protein VP39"/>
    <property type="match status" value="1"/>
</dbReference>
<feature type="transmembrane region" description="Helical" evidence="2">
    <location>
        <begin position="198"/>
        <end position="218"/>
    </location>
</feature>
<feature type="transmembrane region" description="Helical" evidence="2">
    <location>
        <begin position="329"/>
        <end position="353"/>
    </location>
</feature>
<dbReference type="InterPro" id="IPR029063">
    <property type="entry name" value="SAM-dependent_MTases_sf"/>
</dbReference>
<evidence type="ECO:0000256" key="1">
    <source>
        <dbReference type="ARBA" id="ARBA00023115"/>
    </source>
</evidence>
<reference evidence="3 4" key="1">
    <citation type="submission" date="2019-02" db="EMBL/GenBank/DDBJ databases">
        <title>Deep-cultivation of Planctomycetes and their phenomic and genomic characterization uncovers novel biology.</title>
        <authorList>
            <person name="Wiegand S."/>
            <person name="Jogler M."/>
            <person name="Boedeker C."/>
            <person name="Pinto D."/>
            <person name="Vollmers J."/>
            <person name="Rivas-Marin E."/>
            <person name="Kohn T."/>
            <person name="Peeters S.H."/>
            <person name="Heuer A."/>
            <person name="Rast P."/>
            <person name="Oberbeckmann S."/>
            <person name="Bunk B."/>
            <person name="Jeske O."/>
            <person name="Meyerdierks A."/>
            <person name="Storesund J.E."/>
            <person name="Kallscheuer N."/>
            <person name="Luecker S."/>
            <person name="Lage O.M."/>
            <person name="Pohl T."/>
            <person name="Merkel B.J."/>
            <person name="Hornburger P."/>
            <person name="Mueller R.-W."/>
            <person name="Bruemmer F."/>
            <person name="Labrenz M."/>
            <person name="Spormann A.M."/>
            <person name="Op den Camp H."/>
            <person name="Overmann J."/>
            <person name="Amann R."/>
            <person name="Jetten M.S.M."/>
            <person name="Mascher T."/>
            <person name="Medema M.H."/>
            <person name="Devos D.P."/>
            <person name="Kaster A.-K."/>
            <person name="Ovreas L."/>
            <person name="Rohde M."/>
            <person name="Galperin M.Y."/>
            <person name="Jogler C."/>
        </authorList>
    </citation>
    <scope>NUCLEOTIDE SEQUENCE [LARGE SCALE GENOMIC DNA]</scope>
    <source>
        <strain evidence="3 4">I41</strain>
    </source>
</reference>
<organism evidence="3 4">
    <name type="scientific">Lacipirellula limnantheis</name>
    <dbReference type="NCBI Taxonomy" id="2528024"/>
    <lineage>
        <taxon>Bacteria</taxon>
        <taxon>Pseudomonadati</taxon>
        <taxon>Planctomycetota</taxon>
        <taxon>Planctomycetia</taxon>
        <taxon>Pirellulales</taxon>
        <taxon>Lacipirellulaceae</taxon>
        <taxon>Lacipirellula</taxon>
    </lineage>
</organism>
<gene>
    <name evidence="3" type="ORF">I41_03280</name>
</gene>
<feature type="transmembrane region" description="Helical" evidence="2">
    <location>
        <begin position="425"/>
        <end position="448"/>
    </location>
</feature>
<feature type="transmembrane region" description="Helical" evidence="2">
    <location>
        <begin position="126"/>
        <end position="155"/>
    </location>
</feature>
<feature type="transmembrane region" description="Helical" evidence="2">
    <location>
        <begin position="23"/>
        <end position="40"/>
    </location>
</feature>
<keyword evidence="2" id="KW-0812">Transmembrane</keyword>
<feature type="transmembrane region" description="Helical" evidence="2">
    <location>
        <begin position="275"/>
        <end position="295"/>
    </location>
</feature>
<dbReference type="PANTHER" id="PTHR43317">
    <property type="entry name" value="THERMOSPERMINE SYNTHASE ACAULIS5"/>
    <property type="match status" value="1"/>
</dbReference>
<keyword evidence="4" id="KW-1185">Reference proteome</keyword>
<feature type="transmembrane region" description="Helical" evidence="2">
    <location>
        <begin position="92"/>
        <end position="114"/>
    </location>
</feature>
<feature type="transmembrane region" description="Helical" evidence="2">
    <location>
        <begin position="251"/>
        <end position="269"/>
    </location>
</feature>
<dbReference type="SUPFAM" id="SSF53335">
    <property type="entry name" value="S-adenosyl-L-methionine-dependent methyltransferases"/>
    <property type="match status" value="1"/>
</dbReference>
<evidence type="ECO:0000313" key="4">
    <source>
        <dbReference type="Proteomes" id="UP000317909"/>
    </source>
</evidence>
<feature type="transmembrane region" description="Helical" evidence="2">
    <location>
        <begin position="395"/>
        <end position="413"/>
    </location>
</feature>
<dbReference type="EMBL" id="CP036339">
    <property type="protein sequence ID" value="QDT71173.1"/>
    <property type="molecule type" value="Genomic_DNA"/>
</dbReference>
<dbReference type="OrthoDB" id="9761985at2"/>
<dbReference type="Proteomes" id="UP000317909">
    <property type="component" value="Chromosome"/>
</dbReference>
<dbReference type="NCBIfam" id="NF037959">
    <property type="entry name" value="MFS_SpdSyn"/>
    <property type="match status" value="1"/>
</dbReference>
<name>A0A517TS26_9BACT</name>
<dbReference type="RefSeq" id="WP_145430331.1">
    <property type="nucleotide sequence ID" value="NZ_CP036339.1"/>
</dbReference>
<dbReference type="GO" id="GO:0006596">
    <property type="term" value="P:polyamine biosynthetic process"/>
    <property type="evidence" value="ECO:0007669"/>
    <property type="project" value="UniProtKB-KW"/>
</dbReference>
<feature type="transmembrane region" description="Helical" evidence="2">
    <location>
        <begin position="307"/>
        <end position="323"/>
    </location>
</feature>
<feature type="transmembrane region" description="Helical" evidence="2">
    <location>
        <begin position="167"/>
        <end position="186"/>
    </location>
</feature>
<proteinExistence type="predicted"/>
<feature type="transmembrane region" description="Helical" evidence="2">
    <location>
        <begin position="60"/>
        <end position="80"/>
    </location>
</feature>